<comment type="similarity">
    <text evidence="1 4 5">Belongs to the tRNA pseudouridine synthase TruA family.</text>
</comment>
<protein>
    <recommendedName>
        <fullName evidence="4">tRNA pseudouridine synthase A</fullName>
        <ecNumber evidence="4">5.4.99.12</ecNumber>
    </recommendedName>
    <alternativeName>
        <fullName evidence="4">tRNA pseudouridine(38-40) synthase</fullName>
    </alternativeName>
    <alternativeName>
        <fullName evidence="4">tRNA pseudouridylate synthase I</fullName>
    </alternativeName>
    <alternativeName>
        <fullName evidence="4">tRNA-uridine isomerase I</fullName>
    </alternativeName>
</protein>
<comment type="subunit">
    <text evidence="4">Homodimer.</text>
</comment>
<comment type="caution">
    <text evidence="4">Lacks conserved residue(s) required for the propagation of feature annotation.</text>
</comment>
<evidence type="ECO:0000313" key="9">
    <source>
        <dbReference type="Proteomes" id="UP001430306"/>
    </source>
</evidence>
<feature type="compositionally biased region" description="Basic and acidic residues" evidence="6">
    <location>
        <begin position="10"/>
        <end position="34"/>
    </location>
</feature>
<dbReference type="InterPro" id="IPR020097">
    <property type="entry name" value="PsdUridine_synth_TruA_a/b_dom"/>
</dbReference>
<keyword evidence="9" id="KW-1185">Reference proteome</keyword>
<evidence type="ECO:0000256" key="6">
    <source>
        <dbReference type="SAM" id="MobiDB-lite"/>
    </source>
</evidence>
<dbReference type="InterPro" id="IPR020094">
    <property type="entry name" value="TruA/RsuA/RluB/E/F_N"/>
</dbReference>
<gene>
    <name evidence="4 8" type="primary">truA</name>
    <name evidence="8" type="ORF">LOC71_21735</name>
</gene>
<evidence type="ECO:0000256" key="3">
    <source>
        <dbReference type="ARBA" id="ARBA00023235"/>
    </source>
</evidence>
<dbReference type="Gene3D" id="3.30.70.580">
    <property type="entry name" value="Pseudouridine synthase I, catalytic domain, N-terminal subdomain"/>
    <property type="match status" value="1"/>
</dbReference>
<name>A0ABS8NMU6_9BACT</name>
<dbReference type="Proteomes" id="UP001430306">
    <property type="component" value="Unassembled WGS sequence"/>
</dbReference>
<evidence type="ECO:0000256" key="4">
    <source>
        <dbReference type="HAMAP-Rule" id="MF_00171"/>
    </source>
</evidence>
<sequence length="302" mass="33758">MPTGSGQTPNKDDEVNPDESIQHEQTDQAPREEQQSFSGRTFHLTVAYDGSNYCGWQVQPDQVSVQAEIENVVRPLAGKPVRVLGSGRTDAGVHAVGQVARCQLSNWSAGPDALMRAINSKLPDDIRVREVRETRERFHPIADAIGKQYQYLVQVGGGRDPFFHRYVHRVPGPLDHDKMQAAAEKFVGRHDFRAFQGTGAERPSTVRTIDSAKWLAREISGPTGVPLEGEHWCFQIEGEGFLYNMVRNLIGTMLEVGRGKQSLDWIDHVLDSRDRKQAGPTAPPQGLYLCRVDYPDEIFVLD</sequence>
<comment type="catalytic activity">
    <reaction evidence="4 5">
        <text>uridine(38/39/40) in tRNA = pseudouridine(38/39/40) in tRNA</text>
        <dbReference type="Rhea" id="RHEA:22376"/>
        <dbReference type="Rhea" id="RHEA-COMP:10085"/>
        <dbReference type="Rhea" id="RHEA-COMP:10087"/>
        <dbReference type="ChEBI" id="CHEBI:65314"/>
        <dbReference type="ChEBI" id="CHEBI:65315"/>
        <dbReference type="EC" id="5.4.99.12"/>
    </reaction>
</comment>
<feature type="binding site" evidence="4">
    <location>
        <position position="149"/>
    </location>
    <ligand>
        <name>substrate</name>
    </ligand>
</feature>
<dbReference type="Gene3D" id="3.30.70.660">
    <property type="entry name" value="Pseudouridine synthase I, catalytic domain, C-terminal subdomain"/>
    <property type="match status" value="1"/>
</dbReference>
<dbReference type="PANTHER" id="PTHR11142">
    <property type="entry name" value="PSEUDOURIDYLATE SYNTHASE"/>
    <property type="match status" value="1"/>
</dbReference>
<dbReference type="InterPro" id="IPR001406">
    <property type="entry name" value="PsdUridine_synth_TruA"/>
</dbReference>
<dbReference type="EMBL" id="JAJKFW010000062">
    <property type="protein sequence ID" value="MCC9644907.1"/>
    <property type="molecule type" value="Genomic_DNA"/>
</dbReference>
<dbReference type="EC" id="5.4.99.12" evidence="4"/>
<keyword evidence="3 4" id="KW-0413">Isomerase</keyword>
<keyword evidence="2 4" id="KW-0819">tRNA processing</keyword>
<accession>A0ABS8NMU6</accession>
<evidence type="ECO:0000313" key="8">
    <source>
        <dbReference type="EMBL" id="MCC9644907.1"/>
    </source>
</evidence>
<dbReference type="PANTHER" id="PTHR11142:SF0">
    <property type="entry name" value="TRNA PSEUDOURIDINE SYNTHASE-LIKE 1"/>
    <property type="match status" value="1"/>
</dbReference>
<dbReference type="NCBIfam" id="TIGR00071">
    <property type="entry name" value="hisT_truA"/>
    <property type="match status" value="1"/>
</dbReference>
<feature type="domain" description="Pseudouridine synthase I TruA alpha/beta" evidence="7">
    <location>
        <begin position="46"/>
        <end position="136"/>
    </location>
</feature>
<proteinExistence type="inferred from homology"/>
<comment type="caution">
    <text evidence="8">The sequence shown here is derived from an EMBL/GenBank/DDBJ whole genome shotgun (WGS) entry which is preliminary data.</text>
</comment>
<dbReference type="CDD" id="cd02570">
    <property type="entry name" value="PseudoU_synth_EcTruA"/>
    <property type="match status" value="1"/>
</dbReference>
<feature type="active site" description="Nucleophile" evidence="4">
    <location>
        <position position="90"/>
    </location>
</feature>
<reference evidence="8" key="1">
    <citation type="submission" date="2021-11" db="EMBL/GenBank/DDBJ databases">
        <title>Genome sequence.</title>
        <authorList>
            <person name="Sun Q."/>
        </authorList>
    </citation>
    <scope>NUCLEOTIDE SEQUENCE</scope>
    <source>
        <strain evidence="8">JC740</strain>
    </source>
</reference>
<feature type="domain" description="Pseudouridine synthase I TruA alpha/beta" evidence="7">
    <location>
        <begin position="182"/>
        <end position="295"/>
    </location>
</feature>
<evidence type="ECO:0000256" key="5">
    <source>
        <dbReference type="RuleBase" id="RU003792"/>
    </source>
</evidence>
<dbReference type="HAMAP" id="MF_00171">
    <property type="entry name" value="TruA"/>
    <property type="match status" value="1"/>
</dbReference>
<evidence type="ECO:0000256" key="1">
    <source>
        <dbReference type="ARBA" id="ARBA00009375"/>
    </source>
</evidence>
<dbReference type="InterPro" id="IPR020103">
    <property type="entry name" value="PsdUridine_synth_cat_dom_sf"/>
</dbReference>
<dbReference type="GO" id="GO:0160147">
    <property type="term" value="F:tRNA pseudouridine(38-40) synthase activity"/>
    <property type="evidence" value="ECO:0007669"/>
    <property type="project" value="UniProtKB-EC"/>
</dbReference>
<dbReference type="RefSeq" id="WP_230276576.1">
    <property type="nucleotide sequence ID" value="NZ_JAJKFW010000062.1"/>
</dbReference>
<evidence type="ECO:0000259" key="7">
    <source>
        <dbReference type="Pfam" id="PF01416"/>
    </source>
</evidence>
<comment type="function">
    <text evidence="4">Formation of pseudouridine at positions 38, 39 and 40 in the anticodon stem and loop of transfer RNAs.</text>
</comment>
<dbReference type="SUPFAM" id="SSF55120">
    <property type="entry name" value="Pseudouridine synthase"/>
    <property type="match status" value="1"/>
</dbReference>
<feature type="region of interest" description="Disordered" evidence="6">
    <location>
        <begin position="1"/>
        <end position="36"/>
    </location>
</feature>
<organism evidence="8 9">
    <name type="scientific">Rhodopirellula halodulae</name>
    <dbReference type="NCBI Taxonomy" id="2894198"/>
    <lineage>
        <taxon>Bacteria</taxon>
        <taxon>Pseudomonadati</taxon>
        <taxon>Planctomycetota</taxon>
        <taxon>Planctomycetia</taxon>
        <taxon>Pirellulales</taxon>
        <taxon>Pirellulaceae</taxon>
        <taxon>Rhodopirellula</taxon>
    </lineage>
</organism>
<dbReference type="PIRSF" id="PIRSF001430">
    <property type="entry name" value="tRNA_psdUrid_synth"/>
    <property type="match status" value="1"/>
</dbReference>
<evidence type="ECO:0000256" key="2">
    <source>
        <dbReference type="ARBA" id="ARBA00022694"/>
    </source>
</evidence>
<dbReference type="InterPro" id="IPR020095">
    <property type="entry name" value="PsdUridine_synth_TruA_C"/>
</dbReference>
<dbReference type="Pfam" id="PF01416">
    <property type="entry name" value="PseudoU_synth_1"/>
    <property type="match status" value="2"/>
</dbReference>